<accession>A0ABM1BYM2</accession>
<evidence type="ECO:0000259" key="1">
    <source>
        <dbReference type="PROSITE" id="PS50249"/>
    </source>
</evidence>
<dbReference type="Proteomes" id="UP000694941">
    <property type="component" value="Unplaced"/>
</dbReference>
<dbReference type="Pfam" id="PF01398">
    <property type="entry name" value="JAB"/>
    <property type="match status" value="1"/>
</dbReference>
<dbReference type="Gene3D" id="3.40.140.10">
    <property type="entry name" value="Cytidine Deaminase, domain 2"/>
    <property type="match status" value="1"/>
</dbReference>
<dbReference type="RefSeq" id="XP_013791157.2">
    <property type="nucleotide sequence ID" value="XM_013935703.2"/>
</dbReference>
<evidence type="ECO:0000313" key="2">
    <source>
        <dbReference type="Proteomes" id="UP000694941"/>
    </source>
</evidence>
<keyword evidence="2" id="KW-1185">Reference proteome</keyword>
<evidence type="ECO:0000313" key="3">
    <source>
        <dbReference type="RefSeq" id="XP_013791157.2"/>
    </source>
</evidence>
<dbReference type="SMART" id="SM00232">
    <property type="entry name" value="JAB_MPN"/>
    <property type="match status" value="1"/>
</dbReference>
<name>A0ABM1BYM2_LIMPO</name>
<dbReference type="PANTHER" id="PTHR10410">
    <property type="entry name" value="EUKARYOTIC TRANSLATION INITIATION FACTOR 3 -RELATED"/>
    <property type="match status" value="1"/>
</dbReference>
<feature type="domain" description="MPN" evidence="1">
    <location>
        <begin position="20"/>
        <end position="139"/>
    </location>
</feature>
<dbReference type="InterPro" id="IPR000555">
    <property type="entry name" value="JAMM/MPN+_dom"/>
</dbReference>
<reference evidence="3" key="1">
    <citation type="submission" date="2025-08" db="UniProtKB">
        <authorList>
            <consortium name="RefSeq"/>
        </authorList>
    </citation>
    <scope>IDENTIFICATION</scope>
    <source>
        <tissue evidence="3">Muscle</tissue>
    </source>
</reference>
<dbReference type="InterPro" id="IPR027524">
    <property type="entry name" value="eIF3h"/>
</dbReference>
<gene>
    <name evidence="3" type="primary">LOC106475006</name>
</gene>
<dbReference type="InterPro" id="IPR037518">
    <property type="entry name" value="MPN"/>
</dbReference>
<dbReference type="GeneID" id="106475006"/>
<dbReference type="CDD" id="cd08065">
    <property type="entry name" value="MPN_eIF3h"/>
    <property type="match status" value="1"/>
</dbReference>
<dbReference type="PROSITE" id="PS50249">
    <property type="entry name" value="MPN"/>
    <property type="match status" value="1"/>
</dbReference>
<organism evidence="2 3">
    <name type="scientific">Limulus polyphemus</name>
    <name type="common">Atlantic horseshoe crab</name>
    <dbReference type="NCBI Taxonomy" id="6850"/>
    <lineage>
        <taxon>Eukaryota</taxon>
        <taxon>Metazoa</taxon>
        <taxon>Ecdysozoa</taxon>
        <taxon>Arthropoda</taxon>
        <taxon>Chelicerata</taxon>
        <taxon>Merostomata</taxon>
        <taxon>Xiphosura</taxon>
        <taxon>Limulidae</taxon>
        <taxon>Limulus</taxon>
    </lineage>
</organism>
<proteinExistence type="predicted"/>
<protein>
    <submittedName>
        <fullName evidence="3">Eukaryotic translation initiation factor 3 subunit H-like</fullName>
    </submittedName>
</protein>
<dbReference type="InterPro" id="IPR050242">
    <property type="entry name" value="JAMM_MPN+_peptidase_M67A"/>
</dbReference>
<sequence>MASGKSSRRNTESESPIDYVQIDGLVVLKIVRHCQEEGAGATDVAQGVLLGLVADNHLEITNCFPFPRHTDDEDFDEVKYQMEMMRHLRQVNVDHLHVGWYQSTHFGSYFNKPLLESQYSYQSSVEESVVLIYGMLKNN</sequence>